<comment type="caution">
    <text evidence="2">The sequence shown here is derived from an EMBL/GenBank/DDBJ whole genome shotgun (WGS) entry which is preliminary data.</text>
</comment>
<organism evidence="2 3">
    <name type="scientific">Eumeta variegata</name>
    <name type="common">Bagworm moth</name>
    <name type="synonym">Eumeta japonica</name>
    <dbReference type="NCBI Taxonomy" id="151549"/>
    <lineage>
        <taxon>Eukaryota</taxon>
        <taxon>Metazoa</taxon>
        <taxon>Ecdysozoa</taxon>
        <taxon>Arthropoda</taxon>
        <taxon>Hexapoda</taxon>
        <taxon>Insecta</taxon>
        <taxon>Pterygota</taxon>
        <taxon>Neoptera</taxon>
        <taxon>Endopterygota</taxon>
        <taxon>Lepidoptera</taxon>
        <taxon>Glossata</taxon>
        <taxon>Ditrysia</taxon>
        <taxon>Tineoidea</taxon>
        <taxon>Psychidae</taxon>
        <taxon>Oiketicinae</taxon>
        <taxon>Eumeta</taxon>
    </lineage>
</organism>
<sequence length="169" mass="18115">MPSTHDCIDASMIRHLDTRSRERASPRSGSLSRTPGGVGGAPSLRGHGRLDPRKTPHVFPTPTSIRGERRLPSATYPKSFRTREGYASCAKKRPTAGRPSGRRGRAAGAGCGLFLAAVAIKNNRTAARGRSSFLHIAALSLARESDRAGLDAKRRTTLIGITNAFCHET</sequence>
<gene>
    <name evidence="2" type="ORF">EVAR_48_1</name>
</gene>
<proteinExistence type="predicted"/>
<evidence type="ECO:0000313" key="2">
    <source>
        <dbReference type="EMBL" id="GBO98392.1"/>
    </source>
</evidence>
<evidence type="ECO:0000313" key="3">
    <source>
        <dbReference type="Proteomes" id="UP000299102"/>
    </source>
</evidence>
<reference evidence="2 3" key="1">
    <citation type="journal article" date="2019" name="Commun. Biol.">
        <title>The bagworm genome reveals a unique fibroin gene that provides high tensile strength.</title>
        <authorList>
            <person name="Kono N."/>
            <person name="Nakamura H."/>
            <person name="Ohtoshi R."/>
            <person name="Tomita M."/>
            <person name="Numata K."/>
            <person name="Arakawa K."/>
        </authorList>
    </citation>
    <scope>NUCLEOTIDE SEQUENCE [LARGE SCALE GENOMIC DNA]</scope>
</reference>
<feature type="region of interest" description="Disordered" evidence="1">
    <location>
        <begin position="1"/>
        <end position="104"/>
    </location>
</feature>
<feature type="compositionally biased region" description="Basic and acidic residues" evidence="1">
    <location>
        <begin position="1"/>
        <end position="25"/>
    </location>
</feature>
<dbReference type="EMBL" id="BGZK01000001">
    <property type="protein sequence ID" value="GBO98392.1"/>
    <property type="molecule type" value="Genomic_DNA"/>
</dbReference>
<name>A0A4C1S7S6_EUMVA</name>
<protein>
    <submittedName>
        <fullName evidence="2">Uncharacterized protein</fullName>
    </submittedName>
</protein>
<evidence type="ECO:0000256" key="1">
    <source>
        <dbReference type="SAM" id="MobiDB-lite"/>
    </source>
</evidence>
<dbReference type="Proteomes" id="UP000299102">
    <property type="component" value="Unassembled WGS sequence"/>
</dbReference>
<keyword evidence="3" id="KW-1185">Reference proteome</keyword>
<dbReference type="AlphaFoldDB" id="A0A4C1S7S6"/>
<accession>A0A4C1S7S6</accession>
<feature type="compositionally biased region" description="Basic residues" evidence="1">
    <location>
        <begin position="90"/>
        <end position="104"/>
    </location>
</feature>